<sequence length="44" mass="4571">MSMATAGALSAGKRDDSRVPSSCSVGASRPWMAIWCLRRSSGLG</sequence>
<dbReference type="AlphaFoldDB" id="A0A916LHI7"/>
<gene>
    <name evidence="2" type="ORF">ERS007739_05629</name>
</gene>
<evidence type="ECO:0000313" key="3">
    <source>
        <dbReference type="Proteomes" id="UP000039021"/>
    </source>
</evidence>
<evidence type="ECO:0000256" key="1">
    <source>
        <dbReference type="SAM" id="MobiDB-lite"/>
    </source>
</evidence>
<reference evidence="3" key="1">
    <citation type="submission" date="2015-03" db="EMBL/GenBank/DDBJ databases">
        <authorList>
            <consortium name="Pathogen Informatics"/>
        </authorList>
    </citation>
    <scope>NUCLEOTIDE SEQUENCE [LARGE SCALE GENOMIC DNA]</scope>
    <source>
        <strain evidence="3">N09902308</strain>
    </source>
</reference>
<name>A0A916LHI7_MYCTX</name>
<proteinExistence type="predicted"/>
<organism evidence="2 3">
    <name type="scientific">Mycobacterium tuberculosis</name>
    <dbReference type="NCBI Taxonomy" id="1773"/>
    <lineage>
        <taxon>Bacteria</taxon>
        <taxon>Bacillati</taxon>
        <taxon>Actinomycetota</taxon>
        <taxon>Actinomycetes</taxon>
        <taxon>Mycobacteriales</taxon>
        <taxon>Mycobacteriaceae</taxon>
        <taxon>Mycobacterium</taxon>
        <taxon>Mycobacterium tuberculosis complex</taxon>
    </lineage>
</organism>
<dbReference type="EMBL" id="CSBK01004910">
    <property type="protein sequence ID" value="CPC25592.1"/>
    <property type="molecule type" value="Genomic_DNA"/>
</dbReference>
<protein>
    <submittedName>
        <fullName evidence="2">Uncharacterized protein</fullName>
    </submittedName>
</protein>
<accession>A0A916LHI7</accession>
<dbReference type="Proteomes" id="UP000039021">
    <property type="component" value="Unassembled WGS sequence"/>
</dbReference>
<comment type="caution">
    <text evidence="2">The sequence shown here is derived from an EMBL/GenBank/DDBJ whole genome shotgun (WGS) entry which is preliminary data.</text>
</comment>
<feature type="region of interest" description="Disordered" evidence="1">
    <location>
        <begin position="1"/>
        <end position="25"/>
    </location>
</feature>
<evidence type="ECO:0000313" key="2">
    <source>
        <dbReference type="EMBL" id="CPC25592.1"/>
    </source>
</evidence>